<feature type="DNA-binding region" description="H-T-H motif" evidence="4">
    <location>
        <begin position="25"/>
        <end position="44"/>
    </location>
</feature>
<keyword evidence="2 4" id="KW-0238">DNA-binding</keyword>
<dbReference type="OrthoDB" id="116240at2"/>
<evidence type="ECO:0000256" key="4">
    <source>
        <dbReference type="PROSITE-ProRule" id="PRU00335"/>
    </source>
</evidence>
<name>A0A1T4Z184_9BACT</name>
<dbReference type="AlphaFoldDB" id="A0A1T4Z184"/>
<proteinExistence type="predicted"/>
<dbReference type="Pfam" id="PF00440">
    <property type="entry name" value="TetR_N"/>
    <property type="match status" value="1"/>
</dbReference>
<evidence type="ECO:0000256" key="1">
    <source>
        <dbReference type="ARBA" id="ARBA00023015"/>
    </source>
</evidence>
<dbReference type="Gene3D" id="1.10.357.10">
    <property type="entry name" value="Tetracycline Repressor, domain 2"/>
    <property type="match status" value="1"/>
</dbReference>
<dbReference type="RefSeq" id="WP_078815905.1">
    <property type="nucleotide sequence ID" value="NZ_FUYE01000024.1"/>
</dbReference>
<reference evidence="7" key="1">
    <citation type="submission" date="2017-02" db="EMBL/GenBank/DDBJ databases">
        <authorList>
            <person name="Varghese N."/>
            <person name="Submissions S."/>
        </authorList>
    </citation>
    <scope>NUCLEOTIDE SEQUENCE [LARGE SCALE GENOMIC DNA]</scope>
    <source>
        <strain evidence="7">ATCC 700200</strain>
    </source>
</reference>
<dbReference type="STRING" id="48467.SAMN02745166_04792"/>
<organism evidence="6 7">
    <name type="scientific">Prosthecobacter debontii</name>
    <dbReference type="NCBI Taxonomy" id="48467"/>
    <lineage>
        <taxon>Bacteria</taxon>
        <taxon>Pseudomonadati</taxon>
        <taxon>Verrucomicrobiota</taxon>
        <taxon>Verrucomicrobiia</taxon>
        <taxon>Verrucomicrobiales</taxon>
        <taxon>Verrucomicrobiaceae</taxon>
        <taxon>Prosthecobacter</taxon>
    </lineage>
</organism>
<dbReference type="PANTHER" id="PTHR47506">
    <property type="entry name" value="TRANSCRIPTIONAL REGULATORY PROTEIN"/>
    <property type="match status" value="1"/>
</dbReference>
<evidence type="ECO:0000259" key="5">
    <source>
        <dbReference type="PROSITE" id="PS50977"/>
    </source>
</evidence>
<dbReference type="InterPro" id="IPR036271">
    <property type="entry name" value="Tet_transcr_reg_TetR-rel_C_sf"/>
</dbReference>
<evidence type="ECO:0000256" key="2">
    <source>
        <dbReference type="ARBA" id="ARBA00023125"/>
    </source>
</evidence>
<dbReference type="SUPFAM" id="SSF48498">
    <property type="entry name" value="Tetracyclin repressor-like, C-terminal domain"/>
    <property type="match status" value="1"/>
</dbReference>
<keyword evidence="1" id="KW-0805">Transcription regulation</keyword>
<evidence type="ECO:0000256" key="3">
    <source>
        <dbReference type="ARBA" id="ARBA00023163"/>
    </source>
</evidence>
<dbReference type="InterPro" id="IPR001647">
    <property type="entry name" value="HTH_TetR"/>
</dbReference>
<protein>
    <submittedName>
        <fullName evidence="6">Transcriptional regulator, TetR family</fullName>
    </submittedName>
</protein>
<dbReference type="SUPFAM" id="SSF46689">
    <property type="entry name" value="Homeodomain-like"/>
    <property type="match status" value="1"/>
</dbReference>
<gene>
    <name evidence="6" type="ORF">SAMN02745166_04792</name>
</gene>
<accession>A0A1T4Z184</accession>
<dbReference type="GO" id="GO:0003677">
    <property type="term" value="F:DNA binding"/>
    <property type="evidence" value="ECO:0007669"/>
    <property type="project" value="UniProtKB-UniRule"/>
</dbReference>
<sequence>MSEARQQILSTAGALFAARGYELVGINEIIEKSGVAKATFYAHFKSKEKLCAEWLRDRASSYAQEHERILASNSVPLDKVKKKFDSLRRYAQESDFRGCSFSTTASMLKPGTEVRDVIRDYKASARVFWQDIARELVPQAARARALGDALFLLYSGALTEAQNARDLWPVESAKAAALALCEAAI</sequence>
<keyword evidence="7" id="KW-1185">Reference proteome</keyword>
<keyword evidence="3" id="KW-0804">Transcription</keyword>
<dbReference type="PRINTS" id="PR00455">
    <property type="entry name" value="HTHTETR"/>
</dbReference>
<dbReference type="Proteomes" id="UP000190774">
    <property type="component" value="Unassembled WGS sequence"/>
</dbReference>
<dbReference type="InterPro" id="IPR009057">
    <property type="entry name" value="Homeodomain-like_sf"/>
</dbReference>
<evidence type="ECO:0000313" key="7">
    <source>
        <dbReference type="Proteomes" id="UP000190774"/>
    </source>
</evidence>
<dbReference type="EMBL" id="FUYE01000024">
    <property type="protein sequence ID" value="SKB07782.1"/>
    <property type="molecule type" value="Genomic_DNA"/>
</dbReference>
<dbReference type="PROSITE" id="PS50977">
    <property type="entry name" value="HTH_TETR_2"/>
    <property type="match status" value="1"/>
</dbReference>
<feature type="domain" description="HTH tetR-type" evidence="5">
    <location>
        <begin position="2"/>
        <end position="62"/>
    </location>
</feature>
<evidence type="ECO:0000313" key="6">
    <source>
        <dbReference type="EMBL" id="SKB07782.1"/>
    </source>
</evidence>
<dbReference type="PANTHER" id="PTHR47506:SF1">
    <property type="entry name" value="HTH-TYPE TRANSCRIPTIONAL REGULATOR YJDC"/>
    <property type="match status" value="1"/>
</dbReference>